<accession>A0A7S3VTB6</accession>
<dbReference type="PANTHER" id="PTHR43337">
    <property type="entry name" value="XANTHINE/URACIL PERMEASE C887.17-RELATED"/>
    <property type="match status" value="1"/>
</dbReference>
<evidence type="ECO:0000313" key="9">
    <source>
        <dbReference type="EMBL" id="CAE0505121.1"/>
    </source>
</evidence>
<dbReference type="GO" id="GO:0015853">
    <property type="term" value="P:adenine transport"/>
    <property type="evidence" value="ECO:0007669"/>
    <property type="project" value="TreeGrafter"/>
</dbReference>
<feature type="transmembrane region" description="Helical" evidence="8">
    <location>
        <begin position="567"/>
        <end position="596"/>
    </location>
</feature>
<evidence type="ECO:0000256" key="7">
    <source>
        <dbReference type="SAM" id="MobiDB-lite"/>
    </source>
</evidence>
<evidence type="ECO:0000256" key="8">
    <source>
        <dbReference type="SAM" id="Phobius"/>
    </source>
</evidence>
<feature type="region of interest" description="Disordered" evidence="7">
    <location>
        <begin position="1"/>
        <end position="20"/>
    </location>
</feature>
<feature type="transmembrane region" description="Helical" evidence="8">
    <location>
        <begin position="160"/>
        <end position="179"/>
    </location>
</feature>
<sequence length="687" mass="73833">MSDRVQSNDVERGSGGGGLGSKIANMFNPSASLPSADTNKVDAMANESILAKYEDSKGPMGAWARWHLSANKKLTAGWIGRYFECDRRLATVFSELRAGIICFLTVAYIIPVNSGILAATGGSCEPSEECTPEAYERDGDGCKFYDTGYEACVADVRKQLIASTCIAAMISTFIMSICARMPMAVAPAMGINAYFAYTVVGFRGTGLIGYKQALAAVFIEGIIFLFLSICGLRVKFLELIPKHILYSTTVGIGMFLSFIGLQSENGVGLVTAEGATLVTLGGCPKENQHPIYTIDPDVANFESICGGGEAAFNLGPAGPNYACNGGQLQAGTLWLGFMSGVMMTVLMMKGIHGSILFGLLFCTFVSWIPGHGASYFTAPGYDKESVIGVRAGLDGRQRYDYFREGAELPYTSRTGGVLEFSALNRGDVWAALITFLYLDFLDATATSFALAQLVAKQVPGFMDTLGHWPRQTMTLATDGIATIIGSLLGTSPLTIFAESAVGIRAGGKTGITSFVVAVGFLCSMFLAPIFGSIPPYATGPAIIMVGALMMERVRFVEWDEPRQAIPAFLTIITMPLTYSIAYGLVIGLLATGLVWFCDLIWETIRVLTGNGEGKTMRHVMLDSWSNWIVAFGYEEVLIRDLPGYEPSDHSMMDPSTMNDASVKKLNAAIESAQQQEDGSNRPRPAQH</sequence>
<evidence type="ECO:0000256" key="6">
    <source>
        <dbReference type="ARBA" id="ARBA00023136"/>
    </source>
</evidence>
<feature type="region of interest" description="Disordered" evidence="7">
    <location>
        <begin position="668"/>
        <end position="687"/>
    </location>
</feature>
<dbReference type="GO" id="GO:0012505">
    <property type="term" value="C:endomembrane system"/>
    <property type="evidence" value="ECO:0007669"/>
    <property type="project" value="UniProtKB-SubCell"/>
</dbReference>
<dbReference type="GO" id="GO:0015854">
    <property type="term" value="P:guanine transport"/>
    <property type="evidence" value="ECO:0007669"/>
    <property type="project" value="TreeGrafter"/>
</dbReference>
<dbReference type="InterPro" id="IPR045018">
    <property type="entry name" value="Azg-like"/>
</dbReference>
<keyword evidence="5 8" id="KW-1133">Transmembrane helix</keyword>
<name>A0A7S3VTB6_DUNTE</name>
<keyword evidence="4 8" id="KW-0812">Transmembrane</keyword>
<feature type="transmembrane region" description="Helical" evidence="8">
    <location>
        <begin position="479"/>
        <end position="497"/>
    </location>
</feature>
<feature type="transmembrane region" description="Helical" evidence="8">
    <location>
        <begin position="244"/>
        <end position="261"/>
    </location>
</feature>
<dbReference type="GO" id="GO:0005886">
    <property type="term" value="C:plasma membrane"/>
    <property type="evidence" value="ECO:0007669"/>
    <property type="project" value="TreeGrafter"/>
</dbReference>
<dbReference type="PANTHER" id="PTHR43337:SF1">
    <property type="entry name" value="XANTHINE_URACIL PERMEASE C887.17-RELATED"/>
    <property type="match status" value="1"/>
</dbReference>
<evidence type="ECO:0008006" key="10">
    <source>
        <dbReference type="Google" id="ProtNLM"/>
    </source>
</evidence>
<feature type="transmembrane region" description="Helical" evidence="8">
    <location>
        <begin position="191"/>
        <end position="208"/>
    </location>
</feature>
<dbReference type="EMBL" id="HBIP01033099">
    <property type="protein sequence ID" value="CAE0505121.1"/>
    <property type="molecule type" value="Transcribed_RNA"/>
</dbReference>
<dbReference type="AlphaFoldDB" id="A0A7S3VTB6"/>
<evidence type="ECO:0000256" key="4">
    <source>
        <dbReference type="ARBA" id="ARBA00022692"/>
    </source>
</evidence>
<keyword evidence="6 8" id="KW-0472">Membrane</keyword>
<dbReference type="InterPro" id="IPR006043">
    <property type="entry name" value="NCS2"/>
</dbReference>
<gene>
    <name evidence="9" type="ORF">DTER00134_LOCUS20194</name>
</gene>
<evidence type="ECO:0000256" key="5">
    <source>
        <dbReference type="ARBA" id="ARBA00022989"/>
    </source>
</evidence>
<comment type="subcellular location">
    <subcellularLocation>
        <location evidence="1">Endomembrane system</location>
        <topology evidence="1">Multi-pass membrane protein</topology>
    </subcellularLocation>
</comment>
<feature type="transmembrane region" description="Helical" evidence="8">
    <location>
        <begin position="214"/>
        <end position="232"/>
    </location>
</feature>
<dbReference type="GO" id="GO:0005345">
    <property type="term" value="F:purine nucleobase transmembrane transporter activity"/>
    <property type="evidence" value="ECO:0007669"/>
    <property type="project" value="TreeGrafter"/>
</dbReference>
<protein>
    <recommendedName>
        <fullName evidence="10">Xanthine/uracil/vitamin C permease</fullName>
    </recommendedName>
</protein>
<feature type="transmembrane region" description="Helical" evidence="8">
    <location>
        <begin position="509"/>
        <end position="530"/>
    </location>
</feature>
<dbReference type="Pfam" id="PF00860">
    <property type="entry name" value="Xan_ur_permease"/>
    <property type="match status" value="2"/>
</dbReference>
<evidence type="ECO:0000256" key="3">
    <source>
        <dbReference type="ARBA" id="ARBA00022448"/>
    </source>
</evidence>
<proteinExistence type="inferred from homology"/>
<keyword evidence="3" id="KW-0813">Transport</keyword>
<comment type="similarity">
    <text evidence="2">Belongs to the nucleobase:cation symporter-2 (NCS2) (TC 2.A.40) family. Azg-like subfamily.</text>
</comment>
<organism evidence="9">
    <name type="scientific">Dunaliella tertiolecta</name>
    <name type="common">Green alga</name>
    <dbReference type="NCBI Taxonomy" id="3047"/>
    <lineage>
        <taxon>Eukaryota</taxon>
        <taxon>Viridiplantae</taxon>
        <taxon>Chlorophyta</taxon>
        <taxon>core chlorophytes</taxon>
        <taxon>Chlorophyceae</taxon>
        <taxon>CS clade</taxon>
        <taxon>Chlamydomonadales</taxon>
        <taxon>Dunaliellaceae</taxon>
        <taxon>Dunaliella</taxon>
    </lineage>
</organism>
<feature type="transmembrane region" description="Helical" evidence="8">
    <location>
        <begin position="355"/>
        <end position="376"/>
    </location>
</feature>
<evidence type="ECO:0000256" key="1">
    <source>
        <dbReference type="ARBA" id="ARBA00004127"/>
    </source>
</evidence>
<evidence type="ECO:0000256" key="2">
    <source>
        <dbReference type="ARBA" id="ARBA00005697"/>
    </source>
</evidence>
<reference evidence="9" key="1">
    <citation type="submission" date="2021-01" db="EMBL/GenBank/DDBJ databases">
        <authorList>
            <person name="Corre E."/>
            <person name="Pelletier E."/>
            <person name="Niang G."/>
            <person name="Scheremetjew M."/>
            <person name="Finn R."/>
            <person name="Kale V."/>
            <person name="Holt S."/>
            <person name="Cochrane G."/>
            <person name="Meng A."/>
            <person name="Brown T."/>
            <person name="Cohen L."/>
        </authorList>
    </citation>
    <scope>NUCLEOTIDE SEQUENCE</scope>
    <source>
        <strain evidence="9">CCMP1320</strain>
    </source>
</reference>